<keyword evidence="2" id="KW-1185">Reference proteome</keyword>
<dbReference type="KEGG" id="boz:DBV39_06175"/>
<evidence type="ECO:0000313" key="2">
    <source>
        <dbReference type="Proteomes" id="UP000244571"/>
    </source>
</evidence>
<dbReference type="AlphaFoldDB" id="A0A2R4XI19"/>
<dbReference type="Proteomes" id="UP000244571">
    <property type="component" value="Chromosome"/>
</dbReference>
<dbReference type="EMBL" id="CP028901">
    <property type="protein sequence ID" value="AWB33359.1"/>
    <property type="molecule type" value="Genomic_DNA"/>
</dbReference>
<gene>
    <name evidence="1" type="ORF">DBV39_06175</name>
</gene>
<protein>
    <submittedName>
        <fullName evidence="1">Uncharacterized protein</fullName>
    </submittedName>
</protein>
<accession>A0A2R4XI19</accession>
<proteinExistence type="predicted"/>
<sequence>MPSIWQAVFSGKPWQTHLFLRVVAASEPWIHAFRFTPSLGPLAFEAVVPLPLRLEHQDAWQSGSRQVSRPVAPYSRPANLAARFILLFTRLQEETR</sequence>
<reference evidence="1 2" key="1">
    <citation type="submission" date="2018-04" db="EMBL/GenBank/DDBJ databases">
        <title>Bordetella sp. HZ20 isolated from seawater.</title>
        <authorList>
            <person name="Sun C."/>
        </authorList>
    </citation>
    <scope>NUCLEOTIDE SEQUENCE [LARGE SCALE GENOMIC DNA]</scope>
    <source>
        <strain evidence="1 2">HZ20</strain>
    </source>
</reference>
<organism evidence="1 2">
    <name type="scientific">Orrella marina</name>
    <dbReference type="NCBI Taxonomy" id="2163011"/>
    <lineage>
        <taxon>Bacteria</taxon>
        <taxon>Pseudomonadati</taxon>
        <taxon>Pseudomonadota</taxon>
        <taxon>Betaproteobacteria</taxon>
        <taxon>Burkholderiales</taxon>
        <taxon>Alcaligenaceae</taxon>
        <taxon>Orrella</taxon>
    </lineage>
</organism>
<evidence type="ECO:0000313" key="1">
    <source>
        <dbReference type="EMBL" id="AWB33359.1"/>
    </source>
</evidence>
<name>A0A2R4XI19_9BURK</name>